<proteinExistence type="predicted"/>
<feature type="compositionally biased region" description="Polar residues" evidence="2">
    <location>
        <begin position="361"/>
        <end position="376"/>
    </location>
</feature>
<gene>
    <name evidence="3" type="ORF">MAR_023901</name>
</gene>
<keyword evidence="1" id="KW-0175">Coiled coil</keyword>
<feature type="compositionally biased region" description="Basic and acidic residues" evidence="2">
    <location>
        <begin position="378"/>
        <end position="388"/>
    </location>
</feature>
<evidence type="ECO:0000256" key="1">
    <source>
        <dbReference type="SAM" id="Coils"/>
    </source>
</evidence>
<dbReference type="InterPro" id="IPR027267">
    <property type="entry name" value="AH/BAR_dom_sf"/>
</dbReference>
<dbReference type="Proteomes" id="UP001164746">
    <property type="component" value="Chromosome 3"/>
</dbReference>
<feature type="region of interest" description="Disordered" evidence="2">
    <location>
        <begin position="1"/>
        <end position="117"/>
    </location>
</feature>
<dbReference type="Gene3D" id="1.20.1270.60">
    <property type="entry name" value="Arfaptin homology (AH) domain/BAR domain"/>
    <property type="match status" value="1"/>
</dbReference>
<feature type="region of interest" description="Disordered" evidence="2">
    <location>
        <begin position="155"/>
        <end position="183"/>
    </location>
</feature>
<accession>A0ABY7DQY4</accession>
<sequence>MPFCGLKKSKKEKRDPSPPFERKQPPDNSHELESLHRKIAEFEKENGSLQKELKNKDRELSSLRREAKDLKSKVDALKEEAKEAKSARDEGLVKKEEDVRVTSQIGDNESEKSKLEERLRKAEQELEAVKKVKDANRKEANESLEKLRQELEALHKTLETAKTEKHKAEEDRDRLKKDKDSLEQKLNFTSKELEIARKESHIPRSPTRYSPEPVVIAYKGGSWDGLQKEGCRNEVNKIQEQVENYKAKLARAEEEKDKLLTRLSSVTAARVLDGNPNIADLSDPQRPQKIGEQLSQVYDDQWTDASENLEKLEMEEEKILKTLLDLLVTIYKHCQEAAENQQGRIDEDLFLPPMEAPPSPDTNGTDGLRSPTGSKHSMSKENDSPGRDKSKKAHSVPKGEKLPEVPVEVRQGIKEYRKKVAKQEVLNKLRRSDEFGDRIVDACKTYITNYW</sequence>
<evidence type="ECO:0000313" key="3">
    <source>
        <dbReference type="EMBL" id="WAQ99528.1"/>
    </source>
</evidence>
<keyword evidence="4" id="KW-1185">Reference proteome</keyword>
<evidence type="ECO:0000313" key="4">
    <source>
        <dbReference type="Proteomes" id="UP001164746"/>
    </source>
</evidence>
<feature type="compositionally biased region" description="Basic and acidic residues" evidence="2">
    <location>
        <begin position="12"/>
        <end position="100"/>
    </location>
</feature>
<feature type="coiled-coil region" evidence="1">
    <location>
        <begin position="228"/>
        <end position="269"/>
    </location>
</feature>
<protein>
    <submittedName>
        <fullName evidence="3">Uncharacterized protein</fullName>
    </submittedName>
</protein>
<organism evidence="3 4">
    <name type="scientific">Mya arenaria</name>
    <name type="common">Soft-shell clam</name>
    <dbReference type="NCBI Taxonomy" id="6604"/>
    <lineage>
        <taxon>Eukaryota</taxon>
        <taxon>Metazoa</taxon>
        <taxon>Spiralia</taxon>
        <taxon>Lophotrochozoa</taxon>
        <taxon>Mollusca</taxon>
        <taxon>Bivalvia</taxon>
        <taxon>Autobranchia</taxon>
        <taxon>Heteroconchia</taxon>
        <taxon>Euheterodonta</taxon>
        <taxon>Imparidentia</taxon>
        <taxon>Neoheterodontei</taxon>
        <taxon>Myida</taxon>
        <taxon>Myoidea</taxon>
        <taxon>Myidae</taxon>
        <taxon>Mya</taxon>
    </lineage>
</organism>
<evidence type="ECO:0000256" key="2">
    <source>
        <dbReference type="SAM" id="MobiDB-lite"/>
    </source>
</evidence>
<dbReference type="EMBL" id="CP111014">
    <property type="protein sequence ID" value="WAQ99528.1"/>
    <property type="molecule type" value="Genomic_DNA"/>
</dbReference>
<reference evidence="3" key="1">
    <citation type="submission" date="2022-11" db="EMBL/GenBank/DDBJ databases">
        <title>Centuries of genome instability and evolution in soft-shell clam transmissible cancer (bioRxiv).</title>
        <authorList>
            <person name="Hart S.F.M."/>
            <person name="Yonemitsu M.A."/>
            <person name="Giersch R.M."/>
            <person name="Beal B.F."/>
            <person name="Arriagada G."/>
            <person name="Davis B.W."/>
            <person name="Ostrander E.A."/>
            <person name="Goff S.P."/>
            <person name="Metzger M.J."/>
        </authorList>
    </citation>
    <scope>NUCLEOTIDE SEQUENCE</scope>
    <source>
        <strain evidence="3">MELC-2E11</strain>
        <tissue evidence="3">Siphon/mantle</tissue>
    </source>
</reference>
<name>A0ABY7DQY4_MYAAR</name>
<feature type="region of interest" description="Disordered" evidence="2">
    <location>
        <begin position="342"/>
        <end position="406"/>
    </location>
</feature>